<evidence type="ECO:0000256" key="1">
    <source>
        <dbReference type="ARBA" id="ARBA00022679"/>
    </source>
</evidence>
<dbReference type="SMART" id="SM00450">
    <property type="entry name" value="RHOD"/>
    <property type="match status" value="1"/>
</dbReference>
<dbReference type="Gene3D" id="3.40.50.150">
    <property type="entry name" value="Vaccinia Virus protein VP39"/>
    <property type="match status" value="1"/>
</dbReference>
<dbReference type="CDD" id="cd02440">
    <property type="entry name" value="AdoMet_MTases"/>
    <property type="match status" value="1"/>
</dbReference>
<evidence type="ECO:0000256" key="8">
    <source>
        <dbReference type="ARBA" id="ARBA00048428"/>
    </source>
</evidence>
<keyword evidence="11" id="KW-1185">Reference proteome</keyword>
<evidence type="ECO:0000313" key="10">
    <source>
        <dbReference type="EMBL" id="PFH48233.1"/>
    </source>
</evidence>
<keyword evidence="1" id="KW-0808">Transferase</keyword>
<evidence type="ECO:0000256" key="4">
    <source>
        <dbReference type="ARBA" id="ARBA00034521"/>
    </source>
</evidence>
<comment type="similarity">
    <text evidence="3">Belongs to the methyltransferase superfamily. Arsenite methyltransferase family.</text>
</comment>
<dbReference type="EC" id="2.1.1.137" evidence="4"/>
<name>A0A2A9NKM4_9AGAR</name>
<dbReference type="EMBL" id="KZ302071">
    <property type="protein sequence ID" value="PFH48233.1"/>
    <property type="molecule type" value="Genomic_DNA"/>
</dbReference>
<dbReference type="Pfam" id="PF00581">
    <property type="entry name" value="Rhodanese"/>
    <property type="match status" value="1"/>
</dbReference>
<dbReference type="PROSITE" id="PS50206">
    <property type="entry name" value="RHODANESE_3"/>
    <property type="match status" value="1"/>
</dbReference>
<dbReference type="Proteomes" id="UP000242287">
    <property type="component" value="Unassembled WGS sequence"/>
</dbReference>
<evidence type="ECO:0000313" key="11">
    <source>
        <dbReference type="Proteomes" id="UP000242287"/>
    </source>
</evidence>
<protein>
    <recommendedName>
        <fullName evidence="5">Arsenite methyltransferase</fullName>
        <ecNumber evidence="4">2.1.1.137</ecNumber>
    </recommendedName>
</protein>
<accession>A0A2A9NKM4</accession>
<dbReference type="InterPro" id="IPR029063">
    <property type="entry name" value="SAM-dependent_MTases_sf"/>
</dbReference>
<reference evidence="10 11" key="1">
    <citation type="submission" date="2014-02" db="EMBL/GenBank/DDBJ databases">
        <title>Transposable element dynamics among asymbiotic and ectomycorrhizal Amanita fungi.</title>
        <authorList>
            <consortium name="DOE Joint Genome Institute"/>
            <person name="Hess J."/>
            <person name="Skrede I."/>
            <person name="Wolfe B."/>
            <person name="LaButti K."/>
            <person name="Ohm R.A."/>
            <person name="Grigoriev I.V."/>
            <person name="Pringle A."/>
        </authorList>
    </citation>
    <scope>NUCLEOTIDE SEQUENCE [LARGE SCALE GENOMIC DNA]</scope>
    <source>
        <strain evidence="10 11">SKay4041</strain>
    </source>
</reference>
<dbReference type="InterPro" id="IPR026669">
    <property type="entry name" value="Arsenite_MeTrfase-like"/>
</dbReference>
<dbReference type="InterPro" id="IPR001763">
    <property type="entry name" value="Rhodanese-like_dom"/>
</dbReference>
<gene>
    <name evidence="10" type="ORF">AMATHDRAFT_49679</name>
</gene>
<dbReference type="InterPro" id="IPR025714">
    <property type="entry name" value="Methyltranfer_dom"/>
</dbReference>
<comment type="catalytic activity">
    <reaction evidence="6">
        <text>arsenic triglutathione + [thioredoxin]-dithiol + S-adenosyl-L-methionine + 2 H2O = methylarsonous acid + [thioredoxin]-disulfide + 3 glutathione + S-adenosyl-L-homocysteine + H(+)</text>
        <dbReference type="Rhea" id="RHEA:69460"/>
        <dbReference type="Rhea" id="RHEA-COMP:10698"/>
        <dbReference type="Rhea" id="RHEA-COMP:10700"/>
        <dbReference type="ChEBI" id="CHEBI:15377"/>
        <dbReference type="ChEBI" id="CHEBI:15378"/>
        <dbReference type="ChEBI" id="CHEBI:17826"/>
        <dbReference type="ChEBI" id="CHEBI:29950"/>
        <dbReference type="ChEBI" id="CHEBI:50058"/>
        <dbReference type="ChEBI" id="CHEBI:57856"/>
        <dbReference type="ChEBI" id="CHEBI:57925"/>
        <dbReference type="ChEBI" id="CHEBI:59789"/>
        <dbReference type="ChEBI" id="CHEBI:183640"/>
        <dbReference type="EC" id="2.1.1.137"/>
    </reaction>
</comment>
<dbReference type="Gene3D" id="3.40.250.10">
    <property type="entry name" value="Rhodanese-like domain"/>
    <property type="match status" value="1"/>
</dbReference>
<dbReference type="PANTHER" id="PTHR43675">
    <property type="entry name" value="ARSENITE METHYLTRANSFERASE"/>
    <property type="match status" value="1"/>
</dbReference>
<dbReference type="InterPro" id="IPR036873">
    <property type="entry name" value="Rhodanese-like_dom_sf"/>
</dbReference>
<keyword evidence="2" id="KW-0949">S-adenosyl-L-methionine</keyword>
<evidence type="ECO:0000256" key="5">
    <source>
        <dbReference type="ARBA" id="ARBA00034545"/>
    </source>
</evidence>
<comment type="catalytic activity">
    <reaction evidence="8">
        <text>arsenic triglutathione + 3 [thioredoxin]-dithiol + 3 S-adenosyl-L-methionine = trimethylarsine + 3 [thioredoxin]-disulfide + 3 glutathione + 3 S-adenosyl-L-homocysteine + 3 H(+)</text>
        <dbReference type="Rhea" id="RHEA:69432"/>
        <dbReference type="Rhea" id="RHEA-COMP:10698"/>
        <dbReference type="Rhea" id="RHEA-COMP:10700"/>
        <dbReference type="ChEBI" id="CHEBI:15378"/>
        <dbReference type="ChEBI" id="CHEBI:27130"/>
        <dbReference type="ChEBI" id="CHEBI:29950"/>
        <dbReference type="ChEBI" id="CHEBI:50058"/>
        <dbReference type="ChEBI" id="CHEBI:57856"/>
        <dbReference type="ChEBI" id="CHEBI:57925"/>
        <dbReference type="ChEBI" id="CHEBI:59789"/>
        <dbReference type="ChEBI" id="CHEBI:183640"/>
        <dbReference type="EC" id="2.1.1.137"/>
    </reaction>
</comment>
<evidence type="ECO:0000259" key="9">
    <source>
        <dbReference type="PROSITE" id="PS50206"/>
    </source>
</evidence>
<proteinExistence type="inferred from homology"/>
<dbReference type="SUPFAM" id="SSF52821">
    <property type="entry name" value="Rhodanese/Cell cycle control phosphatase"/>
    <property type="match status" value="1"/>
</dbReference>
<evidence type="ECO:0000256" key="6">
    <source>
        <dbReference type="ARBA" id="ARBA00047941"/>
    </source>
</evidence>
<dbReference type="AlphaFoldDB" id="A0A2A9NKM4"/>
<evidence type="ECO:0000256" key="3">
    <source>
        <dbReference type="ARBA" id="ARBA00034487"/>
    </source>
</evidence>
<organism evidence="10 11">
    <name type="scientific">Amanita thiersii Skay4041</name>
    <dbReference type="NCBI Taxonomy" id="703135"/>
    <lineage>
        <taxon>Eukaryota</taxon>
        <taxon>Fungi</taxon>
        <taxon>Dikarya</taxon>
        <taxon>Basidiomycota</taxon>
        <taxon>Agaricomycotina</taxon>
        <taxon>Agaricomycetes</taxon>
        <taxon>Agaricomycetidae</taxon>
        <taxon>Agaricales</taxon>
        <taxon>Pluteineae</taxon>
        <taxon>Amanitaceae</taxon>
        <taxon>Amanita</taxon>
    </lineage>
</organism>
<dbReference type="GO" id="GO:0030791">
    <property type="term" value="F:arsenite methyltransferase activity"/>
    <property type="evidence" value="ECO:0007669"/>
    <property type="project" value="UniProtKB-EC"/>
</dbReference>
<comment type="catalytic activity">
    <reaction evidence="7">
        <text>arsenic triglutathione + 2 [thioredoxin]-dithiol + 2 S-adenosyl-L-methionine + H2O = dimethylarsinous acid + 2 [thioredoxin]-disulfide + 3 glutathione + 2 S-adenosyl-L-homocysteine + 2 H(+)</text>
        <dbReference type="Rhea" id="RHEA:69464"/>
        <dbReference type="Rhea" id="RHEA-COMP:10698"/>
        <dbReference type="Rhea" id="RHEA-COMP:10700"/>
        <dbReference type="ChEBI" id="CHEBI:15377"/>
        <dbReference type="ChEBI" id="CHEBI:15378"/>
        <dbReference type="ChEBI" id="CHEBI:23808"/>
        <dbReference type="ChEBI" id="CHEBI:29950"/>
        <dbReference type="ChEBI" id="CHEBI:50058"/>
        <dbReference type="ChEBI" id="CHEBI:57856"/>
        <dbReference type="ChEBI" id="CHEBI:57925"/>
        <dbReference type="ChEBI" id="CHEBI:59789"/>
        <dbReference type="ChEBI" id="CHEBI:183640"/>
        <dbReference type="EC" id="2.1.1.137"/>
    </reaction>
</comment>
<feature type="domain" description="Rhodanese" evidence="9">
    <location>
        <begin position="326"/>
        <end position="425"/>
    </location>
</feature>
<evidence type="ECO:0000256" key="2">
    <source>
        <dbReference type="ARBA" id="ARBA00022691"/>
    </source>
</evidence>
<dbReference type="SUPFAM" id="SSF53335">
    <property type="entry name" value="S-adenosyl-L-methionine-dependent methyltransferases"/>
    <property type="match status" value="1"/>
</dbReference>
<sequence length="430" mass="46517">MSTNEEHTQAITEAYNAKARETTSAASARKVAEAFGYMKEELDSIPEASNMGLSCGNPVAAASLKEGEHVLDLGSGGGIDVFLAASKVGPTGQVVGLDNSADMVTLARKNAAGRNLRSPHVSFVQASLTQELPITSDSVDCILSNCVINLLPFAGKATVMKEAYRVLRPGGRITLDDVISKTPLPDAILKDLSAHVNCIAGAVTPEEYRKFLEEAGFKGLSTRDIVFVETKKDLNVYYEAGTNCGSAGNNCCGPSETGRDLSTKPNYNVNEYVASYQVYAIKPGVSTTQAPDVLLHSWDAFPKVKSSPPRLTPDEVVSLIRDPTKLSDNYTVIDVRRNDHSGGHVRGSHQCPAQTFYDELPGFFDKFKTSKKVIFYCGSSNGRGPRCAGWYQDYLDAVGAEHKSQAYVLEGGVKEWLTRFTGEEDLVDYD</sequence>
<dbReference type="STRING" id="703135.A0A2A9NKM4"/>
<dbReference type="Pfam" id="PF13847">
    <property type="entry name" value="Methyltransf_31"/>
    <property type="match status" value="1"/>
</dbReference>
<dbReference type="OrthoDB" id="8300214at2759"/>
<evidence type="ECO:0000256" key="7">
    <source>
        <dbReference type="ARBA" id="ARBA00047943"/>
    </source>
</evidence>
<dbReference type="PANTHER" id="PTHR43675:SF8">
    <property type="entry name" value="ARSENITE METHYLTRANSFERASE"/>
    <property type="match status" value="1"/>
</dbReference>